<dbReference type="GO" id="GO:0005737">
    <property type="term" value="C:cytoplasm"/>
    <property type="evidence" value="ECO:0007669"/>
    <property type="project" value="TreeGrafter"/>
</dbReference>
<dbReference type="InterPro" id="IPR004821">
    <property type="entry name" value="Cyt_trans-like"/>
</dbReference>
<evidence type="ECO:0000256" key="7">
    <source>
        <dbReference type="ARBA" id="ARBA00023209"/>
    </source>
</evidence>
<reference evidence="13 14" key="1">
    <citation type="submission" date="2017-12" db="EMBL/GenBank/DDBJ databases">
        <title>Comparative genomics of Botrytis spp.</title>
        <authorList>
            <person name="Valero-Jimenez C.A."/>
            <person name="Tapia P."/>
            <person name="Veloso J."/>
            <person name="Silva-Moreno E."/>
            <person name="Staats M."/>
            <person name="Valdes J.H."/>
            <person name="Van Kan J.A.L."/>
        </authorList>
    </citation>
    <scope>NUCLEOTIDE SEQUENCE [LARGE SCALE GENOMIC DNA]</scope>
    <source>
        <strain evidence="13 14">MUCL2120</strain>
    </source>
</reference>
<evidence type="ECO:0000256" key="4">
    <source>
        <dbReference type="ARBA" id="ARBA00022679"/>
    </source>
</evidence>
<keyword evidence="4" id="KW-0808">Transferase</keyword>
<keyword evidence="5" id="KW-0548">Nucleotidyltransferase</keyword>
<keyword evidence="3" id="KW-0444">Lipid biosynthesis</keyword>
<keyword evidence="14" id="KW-1185">Reference proteome</keyword>
<evidence type="ECO:0000256" key="2">
    <source>
        <dbReference type="ARBA" id="ARBA00010101"/>
    </source>
</evidence>
<proteinExistence type="inferred from homology"/>
<accession>A0A4Z1I672</accession>
<dbReference type="UniPathway" id="UPA00558">
    <property type="reaction ID" value="UER00742"/>
</dbReference>
<keyword evidence="7" id="KW-0594">Phospholipid biosynthesis</keyword>
<dbReference type="CDD" id="cd02174">
    <property type="entry name" value="CCT"/>
    <property type="match status" value="1"/>
</dbReference>
<keyword evidence="6" id="KW-0443">Lipid metabolism</keyword>
<evidence type="ECO:0000256" key="8">
    <source>
        <dbReference type="ARBA" id="ARBA00023264"/>
    </source>
</evidence>
<organism evidence="13 14">
    <name type="scientific">Botryotinia narcissicola</name>
    <dbReference type="NCBI Taxonomy" id="278944"/>
    <lineage>
        <taxon>Eukaryota</taxon>
        <taxon>Fungi</taxon>
        <taxon>Dikarya</taxon>
        <taxon>Ascomycota</taxon>
        <taxon>Pezizomycotina</taxon>
        <taxon>Leotiomycetes</taxon>
        <taxon>Helotiales</taxon>
        <taxon>Sclerotiniaceae</taxon>
        <taxon>Botryotinia</taxon>
    </lineage>
</organism>
<sequence>MASNFEEEGPFGEAAPEILEDRIWVDGCWDFFHHGHAGAMLQARQLGNELVVGIHSDESILENKGPTVMTLQERIAAVDACRWVTQSVSYAPYVTSLPWISHYGCKYVVHGDDITSDSSGEDCYRFVKAAGRFKVVKRTPSISTTDLVGRMLLCTRTHFIKSLPKLLAGEDGSGTPEERHSEGKAMTERMRMYASDETGLKPGSSVWFWKASIAAREDETENE</sequence>
<dbReference type="EMBL" id="PQXJ01000207">
    <property type="protein sequence ID" value="TGO57149.1"/>
    <property type="molecule type" value="Genomic_DNA"/>
</dbReference>
<evidence type="ECO:0000256" key="9">
    <source>
        <dbReference type="ARBA" id="ARBA00024191"/>
    </source>
</evidence>
<dbReference type="InterPro" id="IPR044608">
    <property type="entry name" value="Ect1/PCYT2"/>
</dbReference>
<dbReference type="EC" id="2.7.7.14" evidence="10"/>
<evidence type="ECO:0000256" key="10">
    <source>
        <dbReference type="ARBA" id="ARBA00024221"/>
    </source>
</evidence>
<dbReference type="Proteomes" id="UP000297452">
    <property type="component" value="Unassembled WGS sequence"/>
</dbReference>
<dbReference type="InterPro" id="IPR041723">
    <property type="entry name" value="CCT"/>
</dbReference>
<evidence type="ECO:0000256" key="1">
    <source>
        <dbReference type="ARBA" id="ARBA00005189"/>
    </source>
</evidence>
<evidence type="ECO:0000313" key="14">
    <source>
        <dbReference type="Proteomes" id="UP000297452"/>
    </source>
</evidence>
<comment type="pathway">
    <text evidence="1">Lipid metabolism.</text>
</comment>
<gene>
    <name evidence="13" type="ORF">BOTNAR_0207g00010</name>
</gene>
<dbReference type="PANTHER" id="PTHR45780:SF2">
    <property type="entry name" value="ETHANOLAMINE-PHOSPHATE CYTIDYLYLTRANSFERASE"/>
    <property type="match status" value="1"/>
</dbReference>
<keyword evidence="8" id="KW-1208">Phospholipid metabolism</keyword>
<protein>
    <recommendedName>
        <fullName evidence="10">ethanolamine-phosphate cytidylyltransferase</fullName>
        <ecNumber evidence="10">2.7.7.14</ecNumber>
    </recommendedName>
    <alternativeName>
        <fullName evidence="11">CTP:phosphoethanolamine cytidylyltransferase</fullName>
    </alternativeName>
</protein>
<dbReference type="STRING" id="278944.A0A4Z1I672"/>
<dbReference type="SUPFAM" id="SSF52374">
    <property type="entry name" value="Nucleotidylyl transferase"/>
    <property type="match status" value="1"/>
</dbReference>
<dbReference type="InterPro" id="IPR014729">
    <property type="entry name" value="Rossmann-like_a/b/a_fold"/>
</dbReference>
<comment type="similarity">
    <text evidence="2">Belongs to the cytidylyltransferase family.</text>
</comment>
<dbReference type="NCBIfam" id="TIGR00125">
    <property type="entry name" value="cyt_tran_rel"/>
    <property type="match status" value="1"/>
</dbReference>
<comment type="pathway">
    <text evidence="9">Phospholipid metabolism; phosphatidylethanolamine biosynthesis; phosphatidylethanolamine from ethanolamine: step 2/3.</text>
</comment>
<dbReference type="PANTHER" id="PTHR45780">
    <property type="entry name" value="ETHANOLAMINE-PHOSPHATE CYTIDYLYLTRANSFERASE"/>
    <property type="match status" value="1"/>
</dbReference>
<dbReference type="GO" id="GO:0004306">
    <property type="term" value="F:ethanolamine-phosphate cytidylyltransferase activity"/>
    <property type="evidence" value="ECO:0007669"/>
    <property type="project" value="UniProtKB-EC"/>
</dbReference>
<evidence type="ECO:0000259" key="12">
    <source>
        <dbReference type="Pfam" id="PF01467"/>
    </source>
</evidence>
<evidence type="ECO:0000256" key="6">
    <source>
        <dbReference type="ARBA" id="ARBA00023098"/>
    </source>
</evidence>
<dbReference type="GO" id="GO:0006646">
    <property type="term" value="P:phosphatidylethanolamine biosynthetic process"/>
    <property type="evidence" value="ECO:0007669"/>
    <property type="project" value="UniProtKB-UniPathway"/>
</dbReference>
<evidence type="ECO:0000313" key="13">
    <source>
        <dbReference type="EMBL" id="TGO57149.1"/>
    </source>
</evidence>
<evidence type="ECO:0000256" key="3">
    <source>
        <dbReference type="ARBA" id="ARBA00022516"/>
    </source>
</evidence>
<evidence type="ECO:0000256" key="11">
    <source>
        <dbReference type="ARBA" id="ARBA00031473"/>
    </source>
</evidence>
<feature type="domain" description="Cytidyltransferase-like" evidence="12">
    <location>
        <begin position="25"/>
        <end position="148"/>
    </location>
</feature>
<dbReference type="OrthoDB" id="40021at2759"/>
<comment type="caution">
    <text evidence="13">The sequence shown here is derived from an EMBL/GenBank/DDBJ whole genome shotgun (WGS) entry which is preliminary data.</text>
</comment>
<dbReference type="Gene3D" id="3.40.50.620">
    <property type="entry name" value="HUPs"/>
    <property type="match status" value="1"/>
</dbReference>
<dbReference type="Pfam" id="PF01467">
    <property type="entry name" value="CTP_transf_like"/>
    <property type="match status" value="1"/>
</dbReference>
<evidence type="ECO:0000256" key="5">
    <source>
        <dbReference type="ARBA" id="ARBA00022695"/>
    </source>
</evidence>
<name>A0A4Z1I672_9HELO</name>
<dbReference type="AlphaFoldDB" id="A0A4Z1I672"/>